<dbReference type="EMBL" id="JACEEZ010024375">
    <property type="protein sequence ID" value="KAG0710267.1"/>
    <property type="molecule type" value="Genomic_DNA"/>
</dbReference>
<dbReference type="InterPro" id="IPR002213">
    <property type="entry name" value="UDP_glucos_trans"/>
</dbReference>
<keyword evidence="5" id="KW-1185">Reference proteome</keyword>
<dbReference type="GO" id="GO:0008194">
    <property type="term" value="F:UDP-glycosyltransferase activity"/>
    <property type="evidence" value="ECO:0007669"/>
    <property type="project" value="InterPro"/>
</dbReference>
<dbReference type="OrthoDB" id="5835829at2759"/>
<dbReference type="PANTHER" id="PTHR48043:SF46">
    <property type="entry name" value="UDP-GLUCURONOSYLTRANSFERASE UGT-60-RELATED"/>
    <property type="match status" value="1"/>
</dbReference>
<evidence type="ECO:0000256" key="3">
    <source>
        <dbReference type="ARBA" id="ARBA00022679"/>
    </source>
</evidence>
<keyword evidence="2" id="KW-0328">Glycosyltransferase</keyword>
<dbReference type="Proteomes" id="UP000770661">
    <property type="component" value="Unassembled WGS sequence"/>
</dbReference>
<dbReference type="PANTHER" id="PTHR48043">
    <property type="entry name" value="EG:EG0003.4 PROTEIN-RELATED"/>
    <property type="match status" value="1"/>
</dbReference>
<comment type="caution">
    <text evidence="4">The sequence shown here is derived from an EMBL/GenBank/DDBJ whole genome shotgun (WGS) entry which is preliminary data.</text>
</comment>
<name>A0A8J5CJU5_CHIOP</name>
<accession>A0A8J5CJU5</accession>
<evidence type="ECO:0000256" key="2">
    <source>
        <dbReference type="ARBA" id="ARBA00022676"/>
    </source>
</evidence>
<dbReference type="AlphaFoldDB" id="A0A8J5CJU5"/>
<evidence type="ECO:0000256" key="1">
    <source>
        <dbReference type="ARBA" id="ARBA00009995"/>
    </source>
</evidence>
<sequence length="403" mass="45396">MEGNQHYITPSHTDGKLYEVTSGRAAAVNQAPTYDPLVTSSRRLACHSLLTNTSWTKNQTFRAKIFVTPLHFHDLCTLTFARQFDLPVVGLVTSRIGSWWSWYWLDLVPPLATNAVPPNELSANFGFFERMFNIIDFWSYISVREGDWVAPLMPSLPPGSVQPIAELYAALTTVLVAWDGLTDLQLPRASFLTSVAGLQWDRDEEITKDTLLPLQRNRNGAIFCNLKLRELWVGRAAQRALLHALAATPFTVVWRGVEEAWGEGVDDGNQTENTRKGSAMFVYKEDPPMAALLAHPRHRLLISMCGESDVTAAVLVGSPTLCIPVTPDQHLTSNKLRDLGLAVVVPARDVTTNQMRDVIRELTTNRSYRSRGRQLAEEYIDQPLHVSDRVLHTLEKLMRRPWR</sequence>
<evidence type="ECO:0000313" key="5">
    <source>
        <dbReference type="Proteomes" id="UP000770661"/>
    </source>
</evidence>
<dbReference type="InterPro" id="IPR050271">
    <property type="entry name" value="UDP-glycosyltransferase"/>
</dbReference>
<comment type="similarity">
    <text evidence="1">Belongs to the UDP-glycosyltransferase family.</text>
</comment>
<proteinExistence type="inferred from homology"/>
<dbReference type="SUPFAM" id="SSF53756">
    <property type="entry name" value="UDP-Glycosyltransferase/glycogen phosphorylase"/>
    <property type="match status" value="1"/>
</dbReference>
<protein>
    <submittedName>
        <fullName evidence="4">UDP-glucuronosyltransferase 2B15</fullName>
    </submittedName>
</protein>
<keyword evidence="3" id="KW-0808">Transferase</keyword>
<dbReference type="Gene3D" id="3.40.50.2000">
    <property type="entry name" value="Glycogen Phosphorylase B"/>
    <property type="match status" value="1"/>
</dbReference>
<dbReference type="Pfam" id="PF00201">
    <property type="entry name" value="UDPGT"/>
    <property type="match status" value="1"/>
</dbReference>
<evidence type="ECO:0000313" key="4">
    <source>
        <dbReference type="EMBL" id="KAG0710267.1"/>
    </source>
</evidence>
<gene>
    <name evidence="4" type="primary">UGT2B15_0</name>
    <name evidence="4" type="ORF">GWK47_023163</name>
</gene>
<organism evidence="4 5">
    <name type="scientific">Chionoecetes opilio</name>
    <name type="common">Atlantic snow crab</name>
    <name type="synonym">Cancer opilio</name>
    <dbReference type="NCBI Taxonomy" id="41210"/>
    <lineage>
        <taxon>Eukaryota</taxon>
        <taxon>Metazoa</taxon>
        <taxon>Ecdysozoa</taxon>
        <taxon>Arthropoda</taxon>
        <taxon>Crustacea</taxon>
        <taxon>Multicrustacea</taxon>
        <taxon>Malacostraca</taxon>
        <taxon>Eumalacostraca</taxon>
        <taxon>Eucarida</taxon>
        <taxon>Decapoda</taxon>
        <taxon>Pleocyemata</taxon>
        <taxon>Brachyura</taxon>
        <taxon>Eubrachyura</taxon>
        <taxon>Majoidea</taxon>
        <taxon>Majidae</taxon>
        <taxon>Chionoecetes</taxon>
    </lineage>
</organism>
<reference evidence="4" key="1">
    <citation type="submission" date="2020-07" db="EMBL/GenBank/DDBJ databases">
        <title>The High-quality genome of the commercially important snow crab, Chionoecetes opilio.</title>
        <authorList>
            <person name="Jeong J.-H."/>
            <person name="Ryu S."/>
        </authorList>
    </citation>
    <scope>NUCLEOTIDE SEQUENCE</scope>
    <source>
        <strain evidence="4">MADBK_172401_WGS</strain>
        <tissue evidence="4">Digestive gland</tissue>
    </source>
</reference>